<dbReference type="InterPro" id="IPR048482">
    <property type="entry name" value="GH141_ins"/>
</dbReference>
<dbReference type="InterPro" id="IPR035992">
    <property type="entry name" value="Ricin_B-like_lectins"/>
</dbReference>
<comment type="caution">
    <text evidence="2">The sequence shown here is derived from an EMBL/GenBank/DDBJ whole genome shotgun (WGS) entry which is preliminary data.</text>
</comment>
<dbReference type="OrthoDB" id="9808066at2"/>
<dbReference type="EMBL" id="LYPB01000069">
    <property type="protein sequence ID" value="OAS17917.1"/>
    <property type="molecule type" value="Genomic_DNA"/>
</dbReference>
<keyword evidence="3" id="KW-1185">Reference proteome</keyword>
<dbReference type="PANTHER" id="PTHR36453">
    <property type="entry name" value="SECRETED PROTEIN-RELATED"/>
    <property type="match status" value="1"/>
</dbReference>
<protein>
    <submittedName>
        <fullName evidence="2">Carbohydrate-binding protein</fullName>
    </submittedName>
</protein>
<dbReference type="InterPro" id="IPR011050">
    <property type="entry name" value="Pectin_lyase_fold/virulence"/>
</dbReference>
<name>A0A198A9S5_9BACL</name>
<evidence type="ECO:0000313" key="2">
    <source>
        <dbReference type="EMBL" id="OAS17917.1"/>
    </source>
</evidence>
<proteinExistence type="predicted"/>
<dbReference type="SMART" id="SM00710">
    <property type="entry name" value="PbH1"/>
    <property type="match status" value="6"/>
</dbReference>
<dbReference type="STRING" id="1850517.A8708_28295"/>
<dbReference type="PANTHER" id="PTHR36453:SF1">
    <property type="entry name" value="RIGHT HANDED BETA HELIX DOMAIN-CONTAINING PROTEIN"/>
    <property type="match status" value="1"/>
</dbReference>
<dbReference type="SMART" id="SM00458">
    <property type="entry name" value="RICIN"/>
    <property type="match status" value="1"/>
</dbReference>
<dbReference type="Proteomes" id="UP000078454">
    <property type="component" value="Unassembled WGS sequence"/>
</dbReference>
<dbReference type="InterPro" id="IPR006626">
    <property type="entry name" value="PbH1"/>
</dbReference>
<organism evidence="2 3">
    <name type="scientific">Paenibacillus oryzisoli</name>
    <dbReference type="NCBI Taxonomy" id="1850517"/>
    <lineage>
        <taxon>Bacteria</taxon>
        <taxon>Bacillati</taxon>
        <taxon>Bacillota</taxon>
        <taxon>Bacilli</taxon>
        <taxon>Bacillales</taxon>
        <taxon>Paenibacillaceae</taxon>
        <taxon>Paenibacillus</taxon>
    </lineage>
</organism>
<dbReference type="Gene3D" id="2.160.20.10">
    <property type="entry name" value="Single-stranded right-handed beta-helix, Pectin lyase-like"/>
    <property type="match status" value="2"/>
</dbReference>
<dbReference type="AlphaFoldDB" id="A0A198A9S5"/>
<sequence length="896" mass="97112">MLLDIWSKQRKLSLQALLLVFAILIGFITVPAPTFAATQAQYYISPNGSDSNAGTLAAPFKTIQKARDVVRTINGSMTGDIIVNLRGGNYPVTSSIDFTSSDSGTNGNRIIYQAYPNETPILNAGVQVTGWSQHSGNIWKASLARSNKLRALYVDDKRAVMATKTVSSAGCYGTYSITSGQAPWAWETGSQCDGAKYSLSDFPAIASNQDDIEIETRTTWTTSIVGVRQVTVNGSNRVALFQQPGAAIAQGAFNGNFQINGSHKLMNAYEFLDTPGEFYFDKTSQTIYYYKNSSENMTTATVFAPNNVETILNLKGSSTSNHVRNITFSGITLLNSDWNLANVDGSSFKQAQQGNLVNTAYAKKNFHDYTYRNLDLMPGIVKIANADGIRMERNTIKHTGADGISLINDVKDSQLLGNFISDIGGSAINVGHPQHVYIGDYTSSNREKFTVSLESVCKNIDIKNNYIYDSAVLFNGSAAVSGYFTDTLNFQHNVIEKTPWAGISLGWGWWNFNGTSGSIRPGTPTTTAQNNSISYNQFIDTVQILDDTAPIYTLGSQPNTVISNNYIKGVPSGHKYGMHPDEGSAYITIQNNVLNINSGVTWTLNSDDFGSKHDLTFTQNYANVNKISNYNLPNSVINDVSTYSDNVWPVQAYNVAVNAGVEDGYKTLVTPSRVPLQDYVLPASVFVSGSTNIGIRSTGDASKSIWLAPSGTTSFTEGASMTKANGNATSIAAPQTGGNYKLFVIDAQGNRSLESASLVRVNTGSYVRIRNAATGLYMDGMSTTTNGADAAQWSASNSNAQQWTIETSGSYVLIKNRQTGLYLDGMARTGNGVNCGQWSYSGSSNQQWTMETSGSNVRFKNRQTGLYLDGMGRTSNGSIVGQWSDSTSSNQQWQIQ</sequence>
<dbReference type="InterPro" id="IPR012334">
    <property type="entry name" value="Pectin_lyas_fold"/>
</dbReference>
<accession>A0A198A9S5</accession>
<dbReference type="RefSeq" id="WP_068664967.1">
    <property type="nucleotide sequence ID" value="NZ_LYPB01000069.1"/>
</dbReference>
<dbReference type="Gene3D" id="2.80.10.50">
    <property type="match status" value="2"/>
</dbReference>
<dbReference type="SUPFAM" id="SSF50370">
    <property type="entry name" value="Ricin B-like lectins"/>
    <property type="match status" value="1"/>
</dbReference>
<dbReference type="CDD" id="cd00161">
    <property type="entry name" value="beta-trefoil_Ricin-like"/>
    <property type="match status" value="1"/>
</dbReference>
<feature type="domain" description="Ricin B lectin" evidence="1">
    <location>
        <begin position="764"/>
        <end position="896"/>
    </location>
</feature>
<dbReference type="Pfam" id="PF21231">
    <property type="entry name" value="GH141_M"/>
    <property type="match status" value="1"/>
</dbReference>
<dbReference type="Pfam" id="PF14200">
    <property type="entry name" value="RicinB_lectin_2"/>
    <property type="match status" value="2"/>
</dbReference>
<gene>
    <name evidence="2" type="ORF">A8708_28295</name>
</gene>
<dbReference type="InterPro" id="IPR000772">
    <property type="entry name" value="Ricin_B_lectin"/>
</dbReference>
<dbReference type="PROSITE" id="PS50231">
    <property type="entry name" value="RICIN_B_LECTIN"/>
    <property type="match status" value="1"/>
</dbReference>
<reference evidence="2 3" key="1">
    <citation type="submission" date="2016-05" db="EMBL/GenBank/DDBJ databases">
        <title>Paenibacillus sp. 1ZS3-15 nov., isolated from the rhizosphere soil.</title>
        <authorList>
            <person name="Zhang X.X."/>
            <person name="Zhang J."/>
        </authorList>
    </citation>
    <scope>NUCLEOTIDE SEQUENCE [LARGE SCALE GENOMIC DNA]</scope>
    <source>
        <strain evidence="2 3">1ZS3-15</strain>
    </source>
</reference>
<evidence type="ECO:0000313" key="3">
    <source>
        <dbReference type="Proteomes" id="UP000078454"/>
    </source>
</evidence>
<evidence type="ECO:0000259" key="1">
    <source>
        <dbReference type="SMART" id="SM00458"/>
    </source>
</evidence>
<dbReference type="SUPFAM" id="SSF51126">
    <property type="entry name" value="Pectin lyase-like"/>
    <property type="match status" value="1"/>
</dbReference>